<dbReference type="STRING" id="633149.Bresu_3277"/>
<dbReference type="KEGG" id="bsb:Bresu_3277"/>
<gene>
    <name evidence="1" type="ordered locus">Bresu_3277</name>
</gene>
<reference evidence="2" key="1">
    <citation type="journal article" date="2011" name="J. Bacteriol.">
        <title>Genome sequences of eight morphologically diverse alphaproteobacteria.</title>
        <authorList>
            <consortium name="US DOE Joint Genome Institute"/>
            <person name="Brown P.J."/>
            <person name="Kysela D.T."/>
            <person name="Buechlein A."/>
            <person name="Hemmerich C."/>
            <person name="Brun Y.V."/>
        </authorList>
    </citation>
    <scope>NUCLEOTIDE SEQUENCE [LARGE SCALE GENOMIC DNA]</scope>
    <source>
        <strain evidence="2">ATCC 15264 / DSM 4735 / LMG 14903 / NBRC 16000 / CB 81</strain>
    </source>
</reference>
<dbReference type="RefSeq" id="WP_013270683.1">
    <property type="nucleotide sequence ID" value="NC_014375.1"/>
</dbReference>
<name>D9QG41_BRESC</name>
<proteinExistence type="predicted"/>
<organism evidence="1 2">
    <name type="scientific">Brevundimonas subvibrioides (strain ATCC 15264 / DSM 4735 / LMG 14903 / NBRC 16000 / CB 81)</name>
    <name type="common">Caulobacter subvibrioides</name>
    <dbReference type="NCBI Taxonomy" id="633149"/>
    <lineage>
        <taxon>Bacteria</taxon>
        <taxon>Pseudomonadati</taxon>
        <taxon>Pseudomonadota</taxon>
        <taxon>Alphaproteobacteria</taxon>
        <taxon>Caulobacterales</taxon>
        <taxon>Caulobacteraceae</taxon>
        <taxon>Brevundimonas</taxon>
    </lineage>
</organism>
<evidence type="ECO:0000313" key="2">
    <source>
        <dbReference type="Proteomes" id="UP000002696"/>
    </source>
</evidence>
<dbReference type="Proteomes" id="UP000002696">
    <property type="component" value="Chromosome"/>
</dbReference>
<dbReference type="EMBL" id="CP002102">
    <property type="protein sequence ID" value="ADL02583.1"/>
    <property type="molecule type" value="Genomic_DNA"/>
</dbReference>
<sequence>MTAAIRMYVVHLPSPTQSAWQVALVEDATRAGWDVFSLTADEVPTFREGVHALIQGVDGGLIPADATTAFILAGSPQAAVDTLIQLHHLDQKTALNSVAWWFAQAAEAATHAVPMNADADCLTFPGLGEVRRAEAATLSPTAVGDPLAVYASLPPPIGATATWPIELFHWESGPEPGFTDLTGKRRLIQHGPYLLLSSGTWTAEIVFELSMDRAFTQLRFDWGDGTDIVETSQRLSSAGVYSVSLTKAWTRPTTTELRIWLDRSMFDGSLRIRSTKVSRTA</sequence>
<dbReference type="AlphaFoldDB" id="D9QG41"/>
<dbReference type="OrthoDB" id="7207000at2"/>
<dbReference type="HOGENOM" id="CLU_989271_0_0_5"/>
<keyword evidence="2" id="KW-1185">Reference proteome</keyword>
<dbReference type="BioCyc" id="BSUB633149:G1GM8-3292-MONOMER"/>
<evidence type="ECO:0000313" key="1">
    <source>
        <dbReference type="EMBL" id="ADL02583.1"/>
    </source>
</evidence>
<accession>D9QG41</accession>
<dbReference type="InParanoid" id="D9QG41"/>
<protein>
    <submittedName>
        <fullName evidence="1">Uncharacterized protein</fullName>
    </submittedName>
</protein>